<sequence length="422" mass="47896">GSSPSSIYDVKESDEITVSPNGLFASSRVTNQSFNFGLEDKANVYPICRSAEVDFSEEPASPDEICIEKPDIIPAIQMAKILHRQLHDRAVAHQCAGSETSIMTHREAIKFLLKKDKPLLLPELEEHLRALKVLLISNTHWGILVVDKATGATSQDKTHHSRLIDSGALVVPNPNLPLLCYMKLWILSLLPLTLIFVVGLLAMYVIKYYIQYYVKRKERDKLDVYNMVEQIIDILVREQQDTLNGEIVYVPVNHVRDELIGSDPQAHTAVIWQQAVNYVRNHESRVRCDLQVVNGERCEVWRWVPRSVSTNPSWHGGVMKRNNKIWQGQAFDTTMSGSPNSLPCSPTPCLKIRHMFEPDVEFAEDWPVKIEDAVLEKCGEQGVRALHISVDRTNRDGCVYLKCASQEDAGRAYQALHGWWFD</sequence>
<dbReference type="Gene3D" id="1.10.10.1180">
    <property type="entry name" value="MAN1, winged-helix domain"/>
    <property type="match status" value="1"/>
</dbReference>
<dbReference type="InterPro" id="IPR018996">
    <property type="entry name" value="Man1/Src1-like_C"/>
</dbReference>
<dbReference type="Proteomes" id="UP001233999">
    <property type="component" value="Unassembled WGS sequence"/>
</dbReference>
<keyword evidence="3 7" id="KW-0812">Transmembrane</keyword>
<dbReference type="InterPro" id="IPR041885">
    <property type="entry name" value="MAN1_winged_helix_dom"/>
</dbReference>
<dbReference type="InterPro" id="IPR012677">
    <property type="entry name" value="Nucleotide-bd_a/b_plait_sf"/>
</dbReference>
<evidence type="ECO:0000256" key="2">
    <source>
        <dbReference type="ARBA" id="ARBA00022553"/>
    </source>
</evidence>
<evidence type="ECO:0000313" key="9">
    <source>
        <dbReference type="EMBL" id="KAJ9587204.1"/>
    </source>
</evidence>
<evidence type="ECO:0000256" key="1">
    <source>
        <dbReference type="ARBA" id="ARBA00004540"/>
    </source>
</evidence>
<evidence type="ECO:0000256" key="7">
    <source>
        <dbReference type="SAM" id="Phobius"/>
    </source>
</evidence>
<evidence type="ECO:0000256" key="4">
    <source>
        <dbReference type="ARBA" id="ARBA00022989"/>
    </source>
</evidence>
<dbReference type="InterPro" id="IPR052277">
    <property type="entry name" value="INM_ESCRT-Associated"/>
</dbReference>
<evidence type="ECO:0000256" key="5">
    <source>
        <dbReference type="ARBA" id="ARBA00023136"/>
    </source>
</evidence>
<comment type="caution">
    <text evidence="9">The sequence shown here is derived from an EMBL/GenBank/DDBJ whole genome shotgun (WGS) entry which is preliminary data.</text>
</comment>
<keyword evidence="5 7" id="KW-0472">Membrane</keyword>
<evidence type="ECO:0000256" key="6">
    <source>
        <dbReference type="ARBA" id="ARBA00023242"/>
    </source>
</evidence>
<comment type="subcellular location">
    <subcellularLocation>
        <location evidence="1">Nucleus inner membrane</location>
    </subcellularLocation>
</comment>
<dbReference type="Gene3D" id="3.30.70.330">
    <property type="match status" value="1"/>
</dbReference>
<dbReference type="PANTHER" id="PTHR13428">
    <property type="entry name" value="INNER NUCLEAR MEMBRANE PROTEIN MAN1 LEM DOMAIN CONTAINING PROTEIN"/>
    <property type="match status" value="1"/>
</dbReference>
<feature type="non-terminal residue" evidence="9">
    <location>
        <position position="1"/>
    </location>
</feature>
<keyword evidence="2" id="KW-0597">Phosphoprotein</keyword>
<keyword evidence="4 7" id="KW-1133">Transmembrane helix</keyword>
<dbReference type="EMBL" id="JASPKZ010006468">
    <property type="protein sequence ID" value="KAJ9587204.1"/>
    <property type="molecule type" value="Genomic_DNA"/>
</dbReference>
<feature type="transmembrane region" description="Helical" evidence="7">
    <location>
        <begin position="184"/>
        <end position="210"/>
    </location>
</feature>
<reference evidence="9" key="2">
    <citation type="submission" date="2023-05" db="EMBL/GenBank/DDBJ databases">
        <authorList>
            <person name="Fouks B."/>
        </authorList>
    </citation>
    <scope>NUCLEOTIDE SEQUENCE</scope>
    <source>
        <strain evidence="9">Stay&amp;Tobe</strain>
        <tissue evidence="9">Testes</tissue>
    </source>
</reference>
<dbReference type="PANTHER" id="PTHR13428:SF12">
    <property type="entry name" value="INNER NUCLEAR MEMBRANE PROTEIN MAN1"/>
    <property type="match status" value="1"/>
</dbReference>
<dbReference type="GO" id="GO:0006998">
    <property type="term" value="P:nuclear envelope organization"/>
    <property type="evidence" value="ECO:0007669"/>
    <property type="project" value="TreeGrafter"/>
</dbReference>
<feature type="non-terminal residue" evidence="9">
    <location>
        <position position="422"/>
    </location>
</feature>
<keyword evidence="10" id="KW-1185">Reference proteome</keyword>
<name>A0AAD8EES6_DIPPU</name>
<evidence type="ECO:0000256" key="3">
    <source>
        <dbReference type="ARBA" id="ARBA00022692"/>
    </source>
</evidence>
<dbReference type="GO" id="GO:0005637">
    <property type="term" value="C:nuclear inner membrane"/>
    <property type="evidence" value="ECO:0007669"/>
    <property type="project" value="UniProtKB-SubCell"/>
</dbReference>
<dbReference type="InterPro" id="IPR035979">
    <property type="entry name" value="RBD_domain_sf"/>
</dbReference>
<gene>
    <name evidence="9" type="ORF">L9F63_019284</name>
</gene>
<keyword evidence="6" id="KW-0539">Nucleus</keyword>
<evidence type="ECO:0000313" key="10">
    <source>
        <dbReference type="Proteomes" id="UP001233999"/>
    </source>
</evidence>
<feature type="domain" description="Man1/Src1-like C-terminal" evidence="8">
    <location>
        <begin position="83"/>
        <end position="304"/>
    </location>
</feature>
<organism evidence="9 10">
    <name type="scientific">Diploptera punctata</name>
    <name type="common">Pacific beetle cockroach</name>
    <dbReference type="NCBI Taxonomy" id="6984"/>
    <lineage>
        <taxon>Eukaryota</taxon>
        <taxon>Metazoa</taxon>
        <taxon>Ecdysozoa</taxon>
        <taxon>Arthropoda</taxon>
        <taxon>Hexapoda</taxon>
        <taxon>Insecta</taxon>
        <taxon>Pterygota</taxon>
        <taxon>Neoptera</taxon>
        <taxon>Polyneoptera</taxon>
        <taxon>Dictyoptera</taxon>
        <taxon>Blattodea</taxon>
        <taxon>Blaberoidea</taxon>
        <taxon>Blaberidae</taxon>
        <taxon>Diplopterinae</taxon>
        <taxon>Diploptera</taxon>
    </lineage>
</organism>
<dbReference type="GO" id="GO:0030514">
    <property type="term" value="P:negative regulation of BMP signaling pathway"/>
    <property type="evidence" value="ECO:0007669"/>
    <property type="project" value="TreeGrafter"/>
</dbReference>
<evidence type="ECO:0000259" key="8">
    <source>
        <dbReference type="Pfam" id="PF09402"/>
    </source>
</evidence>
<dbReference type="AlphaFoldDB" id="A0AAD8EES6"/>
<dbReference type="SUPFAM" id="SSF54928">
    <property type="entry name" value="RNA-binding domain, RBD"/>
    <property type="match status" value="1"/>
</dbReference>
<dbReference type="Pfam" id="PF09402">
    <property type="entry name" value="MSC"/>
    <property type="match status" value="1"/>
</dbReference>
<protein>
    <recommendedName>
        <fullName evidence="8">Man1/Src1-like C-terminal domain-containing protein</fullName>
    </recommendedName>
</protein>
<reference evidence="9" key="1">
    <citation type="journal article" date="2023" name="IScience">
        <title>Live-bearing cockroach genome reveals convergent evolutionary mechanisms linked to viviparity in insects and beyond.</title>
        <authorList>
            <person name="Fouks B."/>
            <person name="Harrison M.C."/>
            <person name="Mikhailova A.A."/>
            <person name="Marchal E."/>
            <person name="English S."/>
            <person name="Carruthers M."/>
            <person name="Jennings E.C."/>
            <person name="Chiamaka E.L."/>
            <person name="Frigard R.A."/>
            <person name="Pippel M."/>
            <person name="Attardo G.M."/>
            <person name="Benoit J.B."/>
            <person name="Bornberg-Bauer E."/>
            <person name="Tobe S.S."/>
        </authorList>
    </citation>
    <scope>NUCLEOTIDE SEQUENCE</scope>
    <source>
        <strain evidence="9">Stay&amp;Tobe</strain>
    </source>
</reference>
<accession>A0AAD8EES6</accession>
<dbReference type="GO" id="GO:0031490">
    <property type="term" value="F:chromatin DNA binding"/>
    <property type="evidence" value="ECO:0007669"/>
    <property type="project" value="TreeGrafter"/>
</dbReference>
<proteinExistence type="predicted"/>